<evidence type="ECO:0000256" key="17">
    <source>
        <dbReference type="SAM" id="SignalP"/>
    </source>
</evidence>
<comment type="caution">
    <text evidence="19">The sequence shown here is derived from an EMBL/GenBank/DDBJ whole genome shotgun (WGS) entry which is preliminary data.</text>
</comment>
<keyword evidence="5" id="KW-0964">Secreted</keyword>
<feature type="disulfide bond" evidence="14">
    <location>
        <begin position="63"/>
        <end position="96"/>
    </location>
</feature>
<dbReference type="InterPro" id="IPR008427">
    <property type="entry name" value="Extracellular_membr_CFEM_dom"/>
</dbReference>
<sequence length="444" mass="49104">MWSFRNAYALVGLWLLFLFRTTAALGPISQQDALAAVPSCAAPCFEMGINQTSCAIDGTPCLCHDKAFNDAVTVCVKSVCSVKESLTTKNATYHMCDHPGDGRDTLISPFAVFLGLAVLAVILRLVARVLTQAYFWWDDLFNGFGIIGCAVFTGLNLKAVDAGMGTDIWFVPFDNVTKILQLFYADMLLYTVTRFFIRNSIILFYLRVFPAKGDSKLGKIILITLGANLVYNFSFFFAVMFQCHPIKTFWTAWEGLHEGHCGNINILAWVAAATGIVFDLWLLALPFPQLLSLNLHWKKKLMGASMFFVGAAVMIISLIRLKTINSFTRAVNPTKDIADVCLWSGIELDVGVICPCLPSFRLLFKKAMPRLLGTNSGTYELDAVSGTTKSNARKSQGRMPENPMQTGTFTRPHKDSHDRRSCISQTGLVETSDEEGQAASTFKR</sequence>
<dbReference type="Pfam" id="PF20684">
    <property type="entry name" value="Fung_rhodopsin"/>
    <property type="match status" value="1"/>
</dbReference>
<dbReference type="AlphaFoldDB" id="A0AAN6WHX4"/>
<keyword evidence="7 16" id="KW-0812">Transmembrane</keyword>
<feature type="disulfide bond" evidence="14">
    <location>
        <begin position="44"/>
        <end position="75"/>
    </location>
</feature>
<keyword evidence="11 14" id="KW-1015">Disulfide bond</keyword>
<dbReference type="PANTHER" id="PTHR33048">
    <property type="entry name" value="PTH11-LIKE INTEGRAL MEMBRANE PROTEIN (AFU_ORTHOLOGUE AFUA_5G11245)"/>
    <property type="match status" value="1"/>
</dbReference>
<evidence type="ECO:0000256" key="7">
    <source>
        <dbReference type="ARBA" id="ARBA00022692"/>
    </source>
</evidence>
<keyword evidence="20" id="KW-1185">Reference proteome</keyword>
<dbReference type="Pfam" id="PF05730">
    <property type="entry name" value="CFEM"/>
    <property type="match status" value="1"/>
</dbReference>
<dbReference type="Proteomes" id="UP001302126">
    <property type="component" value="Unassembled WGS sequence"/>
</dbReference>
<dbReference type="EMBL" id="MU864735">
    <property type="protein sequence ID" value="KAK4182156.1"/>
    <property type="molecule type" value="Genomic_DNA"/>
</dbReference>
<name>A0AAN6WHX4_9PEZI</name>
<accession>A0AAN6WHX4</accession>
<feature type="transmembrane region" description="Helical" evidence="16">
    <location>
        <begin position="266"/>
        <end position="288"/>
    </location>
</feature>
<comment type="similarity">
    <text evidence="13">Belongs to the SAT4 family.</text>
</comment>
<evidence type="ECO:0000256" key="16">
    <source>
        <dbReference type="SAM" id="Phobius"/>
    </source>
</evidence>
<evidence type="ECO:0000313" key="20">
    <source>
        <dbReference type="Proteomes" id="UP001302126"/>
    </source>
</evidence>
<dbReference type="InterPro" id="IPR049326">
    <property type="entry name" value="Rhodopsin_dom_fungi"/>
</dbReference>
<evidence type="ECO:0000256" key="1">
    <source>
        <dbReference type="ARBA" id="ARBA00004141"/>
    </source>
</evidence>
<evidence type="ECO:0000256" key="2">
    <source>
        <dbReference type="ARBA" id="ARBA00004589"/>
    </source>
</evidence>
<reference evidence="19" key="1">
    <citation type="journal article" date="2023" name="Mol. Phylogenet. Evol.">
        <title>Genome-scale phylogeny and comparative genomics of the fungal order Sordariales.</title>
        <authorList>
            <person name="Hensen N."/>
            <person name="Bonometti L."/>
            <person name="Westerberg I."/>
            <person name="Brannstrom I.O."/>
            <person name="Guillou S."/>
            <person name="Cros-Aarteil S."/>
            <person name="Calhoun S."/>
            <person name="Haridas S."/>
            <person name="Kuo A."/>
            <person name="Mondo S."/>
            <person name="Pangilinan J."/>
            <person name="Riley R."/>
            <person name="LaButti K."/>
            <person name="Andreopoulos B."/>
            <person name="Lipzen A."/>
            <person name="Chen C."/>
            <person name="Yan M."/>
            <person name="Daum C."/>
            <person name="Ng V."/>
            <person name="Clum A."/>
            <person name="Steindorff A."/>
            <person name="Ohm R.A."/>
            <person name="Martin F."/>
            <person name="Silar P."/>
            <person name="Natvig D.O."/>
            <person name="Lalanne C."/>
            <person name="Gautier V."/>
            <person name="Ament-Velasquez S.L."/>
            <person name="Kruys A."/>
            <person name="Hutchinson M.I."/>
            <person name="Powell A.J."/>
            <person name="Barry K."/>
            <person name="Miller A.N."/>
            <person name="Grigoriev I.V."/>
            <person name="Debuchy R."/>
            <person name="Gladieux P."/>
            <person name="Hiltunen Thoren M."/>
            <person name="Johannesson H."/>
        </authorList>
    </citation>
    <scope>NUCLEOTIDE SEQUENCE</scope>
    <source>
        <strain evidence="19">PSN309</strain>
    </source>
</reference>
<feature type="signal peptide" evidence="17">
    <location>
        <begin position="1"/>
        <end position="24"/>
    </location>
</feature>
<feature type="transmembrane region" description="Helical" evidence="16">
    <location>
        <begin position="217"/>
        <end position="241"/>
    </location>
</feature>
<protein>
    <recommendedName>
        <fullName evidence="18">CFEM domain-containing protein</fullName>
    </recommendedName>
</protein>
<feature type="disulfide bond" evidence="14">
    <location>
        <begin position="40"/>
        <end position="80"/>
    </location>
</feature>
<keyword evidence="6" id="KW-0336">GPI-anchor</keyword>
<evidence type="ECO:0000256" key="12">
    <source>
        <dbReference type="ARBA" id="ARBA00023288"/>
    </source>
</evidence>
<dbReference type="SMART" id="SM00747">
    <property type="entry name" value="CFEM"/>
    <property type="match status" value="1"/>
</dbReference>
<evidence type="ECO:0000313" key="19">
    <source>
        <dbReference type="EMBL" id="KAK4182156.1"/>
    </source>
</evidence>
<evidence type="ECO:0000256" key="14">
    <source>
        <dbReference type="PROSITE-ProRule" id="PRU01356"/>
    </source>
</evidence>
<reference evidence="19" key="2">
    <citation type="submission" date="2023-05" db="EMBL/GenBank/DDBJ databases">
        <authorList>
            <consortium name="Lawrence Berkeley National Laboratory"/>
            <person name="Steindorff A."/>
            <person name="Hensen N."/>
            <person name="Bonometti L."/>
            <person name="Westerberg I."/>
            <person name="Brannstrom I.O."/>
            <person name="Guillou S."/>
            <person name="Cros-Aarteil S."/>
            <person name="Calhoun S."/>
            <person name="Haridas S."/>
            <person name="Kuo A."/>
            <person name="Mondo S."/>
            <person name="Pangilinan J."/>
            <person name="Riley R."/>
            <person name="Labutti K."/>
            <person name="Andreopoulos B."/>
            <person name="Lipzen A."/>
            <person name="Chen C."/>
            <person name="Yanf M."/>
            <person name="Daum C."/>
            <person name="Ng V."/>
            <person name="Clum A."/>
            <person name="Ohm R."/>
            <person name="Martin F."/>
            <person name="Silar P."/>
            <person name="Natvig D."/>
            <person name="Lalanne C."/>
            <person name="Gautier V."/>
            <person name="Ament-Velasquez S.L."/>
            <person name="Kruys A."/>
            <person name="Hutchinson M.I."/>
            <person name="Powell A.J."/>
            <person name="Barry K."/>
            <person name="Miller A.N."/>
            <person name="Grigoriev I.V."/>
            <person name="Debuchy R."/>
            <person name="Gladieux P."/>
            <person name="Thoren M.H."/>
            <person name="Johannesson H."/>
        </authorList>
    </citation>
    <scope>NUCLEOTIDE SEQUENCE</scope>
    <source>
        <strain evidence="19">PSN309</strain>
    </source>
</reference>
<keyword evidence="9 16" id="KW-1133">Transmembrane helix</keyword>
<evidence type="ECO:0000256" key="4">
    <source>
        <dbReference type="ARBA" id="ARBA00010031"/>
    </source>
</evidence>
<keyword evidence="10 16" id="KW-0472">Membrane</keyword>
<keyword evidence="6" id="KW-0325">Glycoprotein</keyword>
<evidence type="ECO:0000256" key="15">
    <source>
        <dbReference type="SAM" id="MobiDB-lite"/>
    </source>
</evidence>
<comment type="similarity">
    <text evidence="4">Belongs to the RBT5 family.</text>
</comment>
<evidence type="ECO:0000256" key="13">
    <source>
        <dbReference type="ARBA" id="ARBA00038359"/>
    </source>
</evidence>
<feature type="domain" description="CFEM" evidence="18">
    <location>
        <begin position="12"/>
        <end position="123"/>
    </location>
</feature>
<evidence type="ECO:0000256" key="8">
    <source>
        <dbReference type="ARBA" id="ARBA00022729"/>
    </source>
</evidence>
<keyword evidence="8 17" id="KW-0732">Signal</keyword>
<organism evidence="19 20">
    <name type="scientific">Podospora australis</name>
    <dbReference type="NCBI Taxonomy" id="1536484"/>
    <lineage>
        <taxon>Eukaryota</taxon>
        <taxon>Fungi</taxon>
        <taxon>Dikarya</taxon>
        <taxon>Ascomycota</taxon>
        <taxon>Pezizomycotina</taxon>
        <taxon>Sordariomycetes</taxon>
        <taxon>Sordariomycetidae</taxon>
        <taxon>Sordariales</taxon>
        <taxon>Podosporaceae</taxon>
        <taxon>Podospora</taxon>
    </lineage>
</organism>
<feature type="transmembrane region" description="Helical" evidence="16">
    <location>
        <begin position="300"/>
        <end position="319"/>
    </location>
</feature>
<feature type="disulfide bond" evidence="14">
    <location>
        <begin position="54"/>
        <end position="61"/>
    </location>
</feature>
<dbReference type="InterPro" id="IPR052337">
    <property type="entry name" value="SAT4-like"/>
</dbReference>
<dbReference type="PANTHER" id="PTHR33048:SF143">
    <property type="entry name" value="EXTRACELLULAR MEMBRANE PROTEIN CFEM DOMAIN-CONTAINING PROTEIN-RELATED"/>
    <property type="match status" value="1"/>
</dbReference>
<proteinExistence type="inferred from homology"/>
<evidence type="ECO:0000256" key="3">
    <source>
        <dbReference type="ARBA" id="ARBA00004613"/>
    </source>
</evidence>
<feature type="chain" id="PRO_5042995905" description="CFEM domain-containing protein" evidence="17">
    <location>
        <begin position="25"/>
        <end position="444"/>
    </location>
</feature>
<feature type="region of interest" description="Disordered" evidence="15">
    <location>
        <begin position="384"/>
        <end position="444"/>
    </location>
</feature>
<evidence type="ECO:0000259" key="18">
    <source>
        <dbReference type="PROSITE" id="PS52012"/>
    </source>
</evidence>
<gene>
    <name evidence="19" type="ORF">QBC35DRAFT_194012</name>
</gene>
<dbReference type="PROSITE" id="PS52012">
    <property type="entry name" value="CFEM"/>
    <property type="match status" value="1"/>
</dbReference>
<keyword evidence="12" id="KW-0449">Lipoprotein</keyword>
<comment type="caution">
    <text evidence="14">Lacks conserved residue(s) required for the propagation of feature annotation.</text>
</comment>
<dbReference type="GO" id="GO:0005576">
    <property type="term" value="C:extracellular region"/>
    <property type="evidence" value="ECO:0007669"/>
    <property type="project" value="UniProtKB-SubCell"/>
</dbReference>
<dbReference type="GO" id="GO:0098552">
    <property type="term" value="C:side of membrane"/>
    <property type="evidence" value="ECO:0007669"/>
    <property type="project" value="UniProtKB-KW"/>
</dbReference>
<feature type="transmembrane region" description="Helical" evidence="16">
    <location>
        <begin position="139"/>
        <end position="159"/>
    </location>
</feature>
<evidence type="ECO:0000256" key="6">
    <source>
        <dbReference type="ARBA" id="ARBA00022622"/>
    </source>
</evidence>
<evidence type="ECO:0000256" key="10">
    <source>
        <dbReference type="ARBA" id="ARBA00023136"/>
    </source>
</evidence>
<comment type="subcellular location">
    <subcellularLocation>
        <location evidence="2">Membrane</location>
        <topology evidence="2">Lipid-anchor</topology>
        <topology evidence="2">GPI-anchor</topology>
    </subcellularLocation>
    <subcellularLocation>
        <location evidence="1">Membrane</location>
        <topology evidence="1">Multi-pass membrane protein</topology>
    </subcellularLocation>
    <subcellularLocation>
        <location evidence="3">Secreted</location>
    </subcellularLocation>
</comment>
<evidence type="ECO:0000256" key="5">
    <source>
        <dbReference type="ARBA" id="ARBA00022525"/>
    </source>
</evidence>
<feature type="transmembrane region" description="Helical" evidence="16">
    <location>
        <begin position="107"/>
        <end position="127"/>
    </location>
</feature>
<evidence type="ECO:0000256" key="9">
    <source>
        <dbReference type="ARBA" id="ARBA00022989"/>
    </source>
</evidence>
<evidence type="ECO:0000256" key="11">
    <source>
        <dbReference type="ARBA" id="ARBA00023157"/>
    </source>
</evidence>
<feature type="compositionally biased region" description="Basic and acidic residues" evidence="15">
    <location>
        <begin position="412"/>
        <end position="421"/>
    </location>
</feature>